<sequence length="305" mass="34369">MSLCYTIPDNSCEAMVAYLRAEETEQGHLRVDGMFQVVCKAAEVFVCATSGGTSFPVLLTSYYRPRGNTLLYRHTRIWEAARATSAASSFFDPIEIGPNRQTFLDGGAGANNPVRQLWNEAKQEFCTGVPSLKKFGKSLKGVTISIANIATETEDTAKLFSKEHEEMFQQGVCFRFNAPGVGDISLDKAEDRNLIADRTDRYLDTSATWKDIETYIFETISDYDPERVYQRLSKKCAGTTTWICDEPKFRSWATSEFPACFWLCGIIPLSLSTSECKSMQDFYTPITWNQLRKQLTLQSKSLKVS</sequence>
<dbReference type="Proteomes" id="UP001320706">
    <property type="component" value="Unassembled WGS sequence"/>
</dbReference>
<evidence type="ECO:0000313" key="1">
    <source>
        <dbReference type="EMBL" id="KAK8207640.1"/>
    </source>
</evidence>
<name>A0ACC3SGM7_9PEZI</name>
<reference evidence="1" key="1">
    <citation type="submission" date="2024-02" db="EMBL/GenBank/DDBJ databases">
        <title>Metagenome Assembled Genome of Zalaria obscura JY119.</title>
        <authorList>
            <person name="Vighnesh L."/>
            <person name="Jagadeeshwari U."/>
            <person name="Venkata Ramana C."/>
            <person name="Sasikala C."/>
        </authorList>
    </citation>
    <scope>NUCLEOTIDE SEQUENCE</scope>
    <source>
        <strain evidence="1">JY119</strain>
    </source>
</reference>
<proteinExistence type="predicted"/>
<gene>
    <name evidence="1" type="ORF">M8818_004294</name>
</gene>
<comment type="caution">
    <text evidence="1">The sequence shown here is derived from an EMBL/GenBank/DDBJ whole genome shotgun (WGS) entry which is preliminary data.</text>
</comment>
<organism evidence="1 2">
    <name type="scientific">Zalaria obscura</name>
    <dbReference type="NCBI Taxonomy" id="2024903"/>
    <lineage>
        <taxon>Eukaryota</taxon>
        <taxon>Fungi</taxon>
        <taxon>Dikarya</taxon>
        <taxon>Ascomycota</taxon>
        <taxon>Pezizomycotina</taxon>
        <taxon>Dothideomycetes</taxon>
        <taxon>Dothideomycetidae</taxon>
        <taxon>Dothideales</taxon>
        <taxon>Zalariaceae</taxon>
        <taxon>Zalaria</taxon>
    </lineage>
</organism>
<protein>
    <submittedName>
        <fullName evidence="1">Uncharacterized protein</fullName>
    </submittedName>
</protein>
<dbReference type="EMBL" id="JAMKPW020000021">
    <property type="protein sequence ID" value="KAK8207640.1"/>
    <property type="molecule type" value="Genomic_DNA"/>
</dbReference>
<keyword evidence="2" id="KW-1185">Reference proteome</keyword>
<accession>A0ACC3SGM7</accession>
<evidence type="ECO:0000313" key="2">
    <source>
        <dbReference type="Proteomes" id="UP001320706"/>
    </source>
</evidence>